<evidence type="ECO:0000256" key="3">
    <source>
        <dbReference type="ARBA" id="ARBA00023239"/>
    </source>
</evidence>
<dbReference type="InterPro" id="IPR004369">
    <property type="entry name" value="Prolyl-tRNA_editing_YbaK/EbsC"/>
</dbReference>
<evidence type="ECO:0000256" key="4">
    <source>
        <dbReference type="PIRNR" id="PIRNR006181"/>
    </source>
</evidence>
<name>S2VYY6_9ACTN</name>
<dbReference type="STRING" id="883161.HMPREF9306_01640"/>
<dbReference type="OrthoDB" id="9809296at2"/>
<sequence length="171" mass="18380">MSKKNSKGTPATIALEKAGIKFDILSYEHDSDQTHYGEETCKKLGLDPRSVLKTLIVDLNPNGKQKLAVAVVPVAGMLDLKSVAKNFGVKKAEMANPKDAERSSGYVTGGISPLGQRAKLPTLIDASVENLEKVYCSGGKRGFSLVLDPKDLASATNAKFAQLGRDNYFHN</sequence>
<dbReference type="RefSeq" id="WP_016456451.1">
    <property type="nucleotide sequence ID" value="NZ_KE150269.1"/>
</dbReference>
<dbReference type="PATRIC" id="fig|883161.3.peg.1625"/>
<comment type="caution">
    <text evidence="6">The sequence shown here is derived from an EMBL/GenBank/DDBJ whole genome shotgun (WGS) entry which is preliminary data.</text>
</comment>
<protein>
    <recommendedName>
        <fullName evidence="4">Cys-tRNA(Pro)/Cys-tRNA(Cys) deacylase</fullName>
        <ecNumber evidence="4">4.2.-.-</ecNumber>
    </recommendedName>
</protein>
<dbReference type="PANTHER" id="PTHR30411">
    <property type="entry name" value="CYTOPLASMIC PROTEIN"/>
    <property type="match status" value="1"/>
</dbReference>
<dbReference type="InterPro" id="IPR007214">
    <property type="entry name" value="YbaK/aa-tRNA-synth-assoc-dom"/>
</dbReference>
<dbReference type="GO" id="GO:0006412">
    <property type="term" value="P:translation"/>
    <property type="evidence" value="ECO:0007669"/>
    <property type="project" value="UniProtKB-KW"/>
</dbReference>
<dbReference type="GO" id="GO:0002161">
    <property type="term" value="F:aminoacyl-tRNA deacylase activity"/>
    <property type="evidence" value="ECO:0007669"/>
    <property type="project" value="InterPro"/>
</dbReference>
<dbReference type="GO" id="GO:0016829">
    <property type="term" value="F:lyase activity"/>
    <property type="evidence" value="ECO:0007669"/>
    <property type="project" value="UniProtKB-KW"/>
</dbReference>
<dbReference type="Proteomes" id="UP000014417">
    <property type="component" value="Unassembled WGS sequence"/>
</dbReference>
<dbReference type="EMBL" id="AGZR01000009">
    <property type="protein sequence ID" value="EPD32076.1"/>
    <property type="molecule type" value="Genomic_DNA"/>
</dbReference>
<dbReference type="Pfam" id="PF04073">
    <property type="entry name" value="tRNA_edit"/>
    <property type="match status" value="1"/>
</dbReference>
<dbReference type="NCBIfam" id="TIGR00011">
    <property type="entry name" value="YbaK_EbsC"/>
    <property type="match status" value="1"/>
</dbReference>
<comment type="similarity">
    <text evidence="1 4">Belongs to the prolyl-tRNA editing family. YbaK/EbsC subfamily.</text>
</comment>
<evidence type="ECO:0000256" key="1">
    <source>
        <dbReference type="ARBA" id="ARBA00009798"/>
    </source>
</evidence>
<organism evidence="6 7">
    <name type="scientific">Propionimicrobium lymphophilum ACS-093-V-SCH5</name>
    <dbReference type="NCBI Taxonomy" id="883161"/>
    <lineage>
        <taxon>Bacteria</taxon>
        <taxon>Bacillati</taxon>
        <taxon>Actinomycetota</taxon>
        <taxon>Actinomycetes</taxon>
        <taxon>Propionibacteriales</taxon>
        <taxon>Propionibacteriaceae</taxon>
        <taxon>Propionimicrobium</taxon>
    </lineage>
</organism>
<keyword evidence="3 4" id="KW-0456">Lyase</keyword>
<evidence type="ECO:0000313" key="7">
    <source>
        <dbReference type="Proteomes" id="UP000014417"/>
    </source>
</evidence>
<dbReference type="HOGENOM" id="CLU_094875_1_1_11"/>
<dbReference type="PIRSF" id="PIRSF006181">
    <property type="entry name" value="EbsC_YbaK"/>
    <property type="match status" value="1"/>
</dbReference>
<dbReference type="SUPFAM" id="SSF55826">
    <property type="entry name" value="YbaK/ProRS associated domain"/>
    <property type="match status" value="1"/>
</dbReference>
<dbReference type="PANTHER" id="PTHR30411:SF0">
    <property type="entry name" value="CYS-TRNA(PRO)_CYS-TRNA(CYS) DEACYLASE YBAK"/>
    <property type="match status" value="1"/>
</dbReference>
<evidence type="ECO:0000313" key="6">
    <source>
        <dbReference type="EMBL" id="EPD32076.1"/>
    </source>
</evidence>
<proteinExistence type="inferred from homology"/>
<accession>S2VYY6</accession>
<dbReference type="Gene3D" id="3.90.960.10">
    <property type="entry name" value="YbaK/aminoacyl-tRNA synthetase-associated domain"/>
    <property type="match status" value="1"/>
</dbReference>
<feature type="domain" description="YbaK/aminoacyl-tRNA synthetase-associated" evidence="5">
    <location>
        <begin position="38"/>
        <end position="153"/>
    </location>
</feature>
<keyword evidence="2 4" id="KW-0648">Protein biosynthesis</keyword>
<keyword evidence="7" id="KW-1185">Reference proteome</keyword>
<dbReference type="InterPro" id="IPR036754">
    <property type="entry name" value="YbaK/aa-tRNA-synt-asso_dom_sf"/>
</dbReference>
<reference evidence="6 7" key="1">
    <citation type="submission" date="2013-04" db="EMBL/GenBank/DDBJ databases">
        <title>The Genome Sequence of Propionimicrobium lymphophilum ACS-093-V-SCH5.</title>
        <authorList>
            <consortium name="The Broad Institute Genomics Platform"/>
            <person name="Earl A."/>
            <person name="Ward D."/>
            <person name="Feldgarden M."/>
            <person name="Gevers D."/>
            <person name="Saerens B."/>
            <person name="Vaneechoutte M."/>
            <person name="Walker B."/>
            <person name="Young S."/>
            <person name="Zeng Q."/>
            <person name="Gargeya S."/>
            <person name="Fitzgerald M."/>
            <person name="Haas B."/>
            <person name="Abouelleil A."/>
            <person name="Allen A.W."/>
            <person name="Alvarado L."/>
            <person name="Arachchi H.M."/>
            <person name="Berlin A.M."/>
            <person name="Chapman S.B."/>
            <person name="Gainer-Dewar J."/>
            <person name="Goldberg J."/>
            <person name="Griggs A."/>
            <person name="Gujja S."/>
            <person name="Hansen M."/>
            <person name="Howarth C."/>
            <person name="Imamovic A."/>
            <person name="Ireland A."/>
            <person name="Larimer J."/>
            <person name="McCowan C."/>
            <person name="Murphy C."/>
            <person name="Pearson M."/>
            <person name="Poon T.W."/>
            <person name="Priest M."/>
            <person name="Roberts A."/>
            <person name="Saif S."/>
            <person name="Shea T."/>
            <person name="Sisk P."/>
            <person name="Sykes S."/>
            <person name="Wortman J."/>
            <person name="Nusbaum C."/>
            <person name="Birren B."/>
        </authorList>
    </citation>
    <scope>NUCLEOTIDE SEQUENCE [LARGE SCALE GENOMIC DNA]</scope>
    <source>
        <strain evidence="6 7">ACS-093-V-SCH5</strain>
    </source>
</reference>
<gene>
    <name evidence="6" type="ORF">HMPREF9306_01640</name>
</gene>
<dbReference type="EC" id="4.2.-.-" evidence="4"/>
<dbReference type="AlphaFoldDB" id="S2VYY6"/>
<evidence type="ECO:0000259" key="5">
    <source>
        <dbReference type="Pfam" id="PF04073"/>
    </source>
</evidence>
<evidence type="ECO:0000256" key="2">
    <source>
        <dbReference type="ARBA" id="ARBA00022917"/>
    </source>
</evidence>
<dbReference type="CDD" id="cd00002">
    <property type="entry name" value="YbaK_deacylase"/>
    <property type="match status" value="1"/>
</dbReference>